<dbReference type="OrthoDB" id="9801597at2"/>
<organism evidence="3 4">
    <name type="scientific">Tenacibaculum piscium</name>
    <dbReference type="NCBI Taxonomy" id="1458515"/>
    <lineage>
        <taxon>Bacteria</taxon>
        <taxon>Pseudomonadati</taxon>
        <taxon>Bacteroidota</taxon>
        <taxon>Flavobacteriia</taxon>
        <taxon>Flavobacteriales</taxon>
        <taxon>Flavobacteriaceae</taxon>
        <taxon>Tenacibaculum</taxon>
    </lineage>
</organism>
<dbReference type="InterPro" id="IPR003029">
    <property type="entry name" value="S1_domain"/>
</dbReference>
<dbReference type="SMART" id="SM00316">
    <property type="entry name" value="S1"/>
    <property type="match status" value="1"/>
</dbReference>
<sequence>MELQDGLYEDSQENSQNELQNDSQGGLQEGDQINLKIVEQTPLGYNVLIDDEFDGLLFNSEVYQDIEEGMETYGYVKKIRDDGKIDVSLRPQGFRNVIDSDADVIMRKLDEKGFLMLTDKSSPESIKFRLQMSKKAFKRAIGGLYKDKKIELKEDRIELIK</sequence>
<evidence type="ECO:0000313" key="3">
    <source>
        <dbReference type="EMBL" id="SOS74397.1"/>
    </source>
</evidence>
<dbReference type="GO" id="GO:0003677">
    <property type="term" value="F:DNA binding"/>
    <property type="evidence" value="ECO:0007669"/>
    <property type="project" value="UniProtKB-KW"/>
</dbReference>
<reference evidence="4" key="1">
    <citation type="submission" date="2017-11" db="EMBL/GenBank/DDBJ databases">
        <authorList>
            <person name="Duchaud E."/>
        </authorList>
    </citation>
    <scope>NUCLEOTIDE SEQUENCE [LARGE SCALE GENOMIC DNA]</scope>
    <source>
        <strain evidence="4">Tenacibaculum sp. TNO020</strain>
    </source>
</reference>
<dbReference type="PANTHER" id="PTHR37296:SF1">
    <property type="entry name" value="CONSERVED VIRULENCE FACTOR B"/>
    <property type="match status" value="1"/>
</dbReference>
<name>A0A2H1YHW8_9FLAO</name>
<evidence type="ECO:0000256" key="1">
    <source>
        <dbReference type="SAM" id="MobiDB-lite"/>
    </source>
</evidence>
<dbReference type="Gene3D" id="2.40.50.140">
    <property type="entry name" value="Nucleic acid-binding proteins"/>
    <property type="match status" value="1"/>
</dbReference>
<feature type="domain" description="S1 motif" evidence="2">
    <location>
        <begin position="28"/>
        <end position="90"/>
    </location>
</feature>
<dbReference type="InterPro" id="IPR040764">
    <property type="entry name" value="CvfB_WH"/>
</dbReference>
<dbReference type="InterPro" id="IPR014464">
    <property type="entry name" value="CvfB_fam"/>
</dbReference>
<gene>
    <name evidence="3" type="ORF">TNO020_20073</name>
</gene>
<accession>A0A2H1YHW8</accession>
<dbReference type="Pfam" id="PF17783">
    <property type="entry name" value="WHD_CvfB"/>
    <property type="match status" value="1"/>
</dbReference>
<dbReference type="EMBL" id="OENF01000012">
    <property type="protein sequence ID" value="SOS74397.1"/>
    <property type="molecule type" value="Genomic_DNA"/>
</dbReference>
<dbReference type="InterPro" id="IPR012340">
    <property type="entry name" value="NA-bd_OB-fold"/>
</dbReference>
<evidence type="ECO:0000259" key="2">
    <source>
        <dbReference type="SMART" id="SM00316"/>
    </source>
</evidence>
<proteinExistence type="predicted"/>
<keyword evidence="4" id="KW-1185">Reference proteome</keyword>
<evidence type="ECO:0000313" key="4">
    <source>
        <dbReference type="Proteomes" id="UP000234211"/>
    </source>
</evidence>
<dbReference type="RefSeq" id="WP_101916884.1">
    <property type="nucleotide sequence ID" value="NZ_JAJGWR010000001.1"/>
</dbReference>
<keyword evidence="3" id="KW-0238">DNA-binding</keyword>
<dbReference type="Gene3D" id="1.10.10.10">
    <property type="entry name" value="Winged helix-like DNA-binding domain superfamily/Winged helix DNA-binding domain"/>
    <property type="match status" value="1"/>
</dbReference>
<dbReference type="InterPro" id="IPR036388">
    <property type="entry name" value="WH-like_DNA-bd_sf"/>
</dbReference>
<dbReference type="GeneID" id="86942589"/>
<dbReference type="AlphaFoldDB" id="A0A2H1YHW8"/>
<protein>
    <submittedName>
        <fullName evidence="3">DNA-binding protein</fullName>
    </submittedName>
</protein>
<dbReference type="PANTHER" id="PTHR37296">
    <property type="entry name" value="CONSERVED VIRULENCE FACTOR B"/>
    <property type="match status" value="1"/>
</dbReference>
<feature type="region of interest" description="Disordered" evidence="1">
    <location>
        <begin position="1"/>
        <end position="26"/>
    </location>
</feature>
<feature type="compositionally biased region" description="Polar residues" evidence="1">
    <location>
        <begin position="13"/>
        <end position="26"/>
    </location>
</feature>
<dbReference type="Proteomes" id="UP000234211">
    <property type="component" value="Unassembled WGS sequence"/>
</dbReference>